<keyword evidence="8" id="KW-0010">Activator</keyword>
<evidence type="ECO:0000256" key="4">
    <source>
        <dbReference type="ARBA" id="ARBA00022723"/>
    </source>
</evidence>
<dbReference type="GO" id="GO:0003700">
    <property type="term" value="F:DNA-binding transcription factor activity"/>
    <property type="evidence" value="ECO:0007669"/>
    <property type="project" value="InterPro"/>
</dbReference>
<keyword evidence="6" id="KW-0073">Auxin biosynthesis</keyword>
<dbReference type="Proteomes" id="UP001058974">
    <property type="component" value="Chromosome 4"/>
</dbReference>
<dbReference type="GO" id="GO:0003677">
    <property type="term" value="F:DNA binding"/>
    <property type="evidence" value="ECO:0007669"/>
    <property type="project" value="UniProtKB-KW"/>
</dbReference>
<organism evidence="12 13">
    <name type="scientific">Pisum sativum</name>
    <name type="common">Garden pea</name>
    <name type="synonym">Lathyrus oleraceus</name>
    <dbReference type="NCBI Taxonomy" id="3888"/>
    <lineage>
        <taxon>Eukaryota</taxon>
        <taxon>Viridiplantae</taxon>
        <taxon>Streptophyta</taxon>
        <taxon>Embryophyta</taxon>
        <taxon>Tracheophyta</taxon>
        <taxon>Spermatophyta</taxon>
        <taxon>Magnoliopsida</taxon>
        <taxon>eudicotyledons</taxon>
        <taxon>Gunneridae</taxon>
        <taxon>Pentapetalae</taxon>
        <taxon>rosids</taxon>
        <taxon>fabids</taxon>
        <taxon>Fabales</taxon>
        <taxon>Fabaceae</taxon>
        <taxon>Papilionoideae</taxon>
        <taxon>50 kb inversion clade</taxon>
        <taxon>NPAAA clade</taxon>
        <taxon>Hologalegina</taxon>
        <taxon>IRL clade</taxon>
        <taxon>Fabeae</taxon>
        <taxon>Lathyrus</taxon>
    </lineage>
</organism>
<feature type="non-terminal residue" evidence="12">
    <location>
        <position position="378"/>
    </location>
</feature>
<dbReference type="InterPro" id="IPR007818">
    <property type="entry name" value="SHI"/>
</dbReference>
<dbReference type="Gramene" id="Psat04G0484700-T1">
    <property type="protein sequence ID" value="KAI5421154.1"/>
    <property type="gene ID" value="KIW84_044847"/>
</dbReference>
<evidence type="ECO:0000256" key="3">
    <source>
        <dbReference type="ARBA" id="ARBA00022473"/>
    </source>
</evidence>
<feature type="compositionally biased region" description="Low complexity" evidence="11">
    <location>
        <begin position="79"/>
        <end position="93"/>
    </location>
</feature>
<comment type="caution">
    <text evidence="12">The sequence shown here is derived from an EMBL/GenBank/DDBJ whole genome shotgun (WGS) entry which is preliminary data.</text>
</comment>
<reference evidence="12 13" key="1">
    <citation type="journal article" date="2022" name="Nat. Genet.">
        <title>Improved pea reference genome and pan-genome highlight genomic features and evolutionary characteristics.</title>
        <authorList>
            <person name="Yang T."/>
            <person name="Liu R."/>
            <person name="Luo Y."/>
            <person name="Hu S."/>
            <person name="Wang D."/>
            <person name="Wang C."/>
            <person name="Pandey M.K."/>
            <person name="Ge S."/>
            <person name="Xu Q."/>
            <person name="Li N."/>
            <person name="Li G."/>
            <person name="Huang Y."/>
            <person name="Saxena R.K."/>
            <person name="Ji Y."/>
            <person name="Li M."/>
            <person name="Yan X."/>
            <person name="He Y."/>
            <person name="Liu Y."/>
            <person name="Wang X."/>
            <person name="Xiang C."/>
            <person name="Varshney R.K."/>
            <person name="Ding H."/>
            <person name="Gao S."/>
            <person name="Zong X."/>
        </authorList>
    </citation>
    <scope>NUCLEOTIDE SEQUENCE [LARGE SCALE GENOMIC DNA]</scope>
    <source>
        <strain evidence="12 13">cv. Zhongwan 6</strain>
    </source>
</reference>
<keyword evidence="5" id="KW-0862">Zinc</keyword>
<sequence length="378" mass="41608">YYKEKTREYASEDFSVRIQTYSSNAFLFQNLHILKTTKITQPQTTTISIKFHNMFGLRDLVLIAQTPSSLHHHQQQNQPISSNHPPNLPLPSSSPLSVGLGIFPLLTTTHIDTTTTNNNNQDSNFWNLKMCQPQQVMMMMDSTRKGVEEDDEKIQNLMMGCEENGEFRVCQDCGNRAKKDCSFKRCRTCCKGRGFDCSTHVKSTWTPASMRRDRHVVVAEGGGDSDGSSGTKRQRIFVASSSHDNFAATSHSSSSNAATTRSLSLDITSSCHQDVGFKQSLPRYVTAPAVFKCHRVSGIGNGDEDEIAYLATVNINGHVFKGFVYDQGVVVDGKDETTMGCVSELQLGSNGSGKSNNNRECSSVIQVPTTSAYPASAC</sequence>
<evidence type="ECO:0000256" key="1">
    <source>
        <dbReference type="ARBA" id="ARBA00004123"/>
    </source>
</evidence>
<dbReference type="EMBL" id="JAMSHJ010000004">
    <property type="protein sequence ID" value="KAI5421154.1"/>
    <property type="molecule type" value="Genomic_DNA"/>
</dbReference>
<dbReference type="PANTHER" id="PTHR31604">
    <property type="entry name" value="PROTEIN LATERAL ROOT PRIMORDIUM 1"/>
    <property type="match status" value="1"/>
</dbReference>
<evidence type="ECO:0000256" key="5">
    <source>
        <dbReference type="ARBA" id="ARBA00022833"/>
    </source>
</evidence>
<keyword evidence="13" id="KW-1185">Reference proteome</keyword>
<evidence type="ECO:0000256" key="10">
    <source>
        <dbReference type="ARBA" id="ARBA00023294"/>
    </source>
</evidence>
<keyword evidence="9" id="KW-0539">Nucleus</keyword>
<evidence type="ECO:0000313" key="13">
    <source>
        <dbReference type="Proteomes" id="UP001058974"/>
    </source>
</evidence>
<dbReference type="PANTHER" id="PTHR31604:SF28">
    <property type="entry name" value="PROTEIN SHI RELATED SEQUENCE 6"/>
    <property type="match status" value="1"/>
</dbReference>
<dbReference type="GO" id="GO:0009851">
    <property type="term" value="P:auxin biosynthetic process"/>
    <property type="evidence" value="ECO:0007669"/>
    <property type="project" value="UniProtKB-KW"/>
</dbReference>
<dbReference type="NCBIfam" id="TIGR01623">
    <property type="entry name" value="put_zinc_LRP1"/>
    <property type="match status" value="1"/>
</dbReference>
<dbReference type="GO" id="GO:0005634">
    <property type="term" value="C:nucleus"/>
    <property type="evidence" value="ECO:0007669"/>
    <property type="project" value="UniProtKB-SubCell"/>
</dbReference>
<dbReference type="GO" id="GO:0045893">
    <property type="term" value="P:positive regulation of DNA-templated transcription"/>
    <property type="evidence" value="ECO:0007669"/>
    <property type="project" value="TreeGrafter"/>
</dbReference>
<evidence type="ECO:0000256" key="11">
    <source>
        <dbReference type="SAM" id="MobiDB-lite"/>
    </source>
</evidence>
<dbReference type="GO" id="GO:0009734">
    <property type="term" value="P:auxin-activated signaling pathway"/>
    <property type="evidence" value="ECO:0007669"/>
    <property type="project" value="UniProtKB-KW"/>
</dbReference>
<keyword evidence="4" id="KW-0479">Metal-binding</keyword>
<gene>
    <name evidence="12" type="ORF">KIW84_044847</name>
</gene>
<comment type="subcellular location">
    <subcellularLocation>
        <location evidence="1">Nucleus</location>
    </subcellularLocation>
</comment>
<dbReference type="GO" id="GO:0046872">
    <property type="term" value="F:metal ion binding"/>
    <property type="evidence" value="ECO:0007669"/>
    <property type="project" value="UniProtKB-KW"/>
</dbReference>
<keyword evidence="3" id="KW-0217">Developmental protein</keyword>
<feature type="region of interest" description="Disordered" evidence="11">
    <location>
        <begin position="68"/>
        <end position="93"/>
    </location>
</feature>
<comment type="similarity">
    <text evidence="2">Belongs to the SHI protein family.</text>
</comment>
<evidence type="ECO:0000313" key="12">
    <source>
        <dbReference type="EMBL" id="KAI5421154.1"/>
    </source>
</evidence>
<evidence type="ECO:0000256" key="7">
    <source>
        <dbReference type="ARBA" id="ARBA00023125"/>
    </source>
</evidence>
<name>A0A9D4XHE2_PEA</name>
<dbReference type="Pfam" id="PF05142">
    <property type="entry name" value="DUF702"/>
    <property type="match status" value="1"/>
</dbReference>
<evidence type="ECO:0000256" key="6">
    <source>
        <dbReference type="ARBA" id="ARBA00023070"/>
    </source>
</evidence>
<protein>
    <submittedName>
        <fullName evidence="12">Uncharacterized protein</fullName>
    </submittedName>
</protein>
<evidence type="ECO:0000256" key="8">
    <source>
        <dbReference type="ARBA" id="ARBA00023159"/>
    </source>
</evidence>
<accession>A0A9D4XHE2</accession>
<proteinExistence type="inferred from homology"/>
<evidence type="ECO:0000256" key="2">
    <source>
        <dbReference type="ARBA" id="ARBA00006911"/>
    </source>
</evidence>
<dbReference type="InterPro" id="IPR006510">
    <property type="entry name" value="Znf_LRP1"/>
</dbReference>
<keyword evidence="10" id="KW-0927">Auxin signaling pathway</keyword>
<evidence type="ECO:0000256" key="9">
    <source>
        <dbReference type="ARBA" id="ARBA00023242"/>
    </source>
</evidence>
<dbReference type="InterPro" id="IPR006511">
    <property type="entry name" value="SHI_C"/>
</dbReference>
<dbReference type="AlphaFoldDB" id="A0A9D4XHE2"/>
<dbReference type="NCBIfam" id="TIGR01624">
    <property type="entry name" value="LRP1_Cterm"/>
    <property type="match status" value="1"/>
</dbReference>
<keyword evidence="7" id="KW-0238">DNA-binding</keyword>